<evidence type="ECO:0000259" key="1">
    <source>
        <dbReference type="Pfam" id="PF02698"/>
    </source>
</evidence>
<sequence>MAGVRRWQKLLWGTTFTVVFALAAVGAGGYALFGVDGQDPLRKVDAIIVLGGEHDGREQYGIRLAQEGWSDTVVLSNPYDRSDRTMQELCDTRTDGITVTCEVPAPSTTRGEAIFTERLARERGWRSVIVISWSYHLTRSRYIFDNCFSGETVMRAVPREYDYGPADWELIYLYQFFGTAKAAMQGTCS</sequence>
<accession>A0A1H1HVW0</accession>
<organism evidence="2 3">
    <name type="scientific">Tsukamurella pulmonis</name>
    <dbReference type="NCBI Taxonomy" id="47312"/>
    <lineage>
        <taxon>Bacteria</taxon>
        <taxon>Bacillati</taxon>
        <taxon>Actinomycetota</taxon>
        <taxon>Actinomycetes</taxon>
        <taxon>Mycobacteriales</taxon>
        <taxon>Tsukamurellaceae</taxon>
        <taxon>Tsukamurella</taxon>
    </lineage>
</organism>
<dbReference type="AlphaFoldDB" id="A0A1H1HVW0"/>
<evidence type="ECO:0000313" key="2">
    <source>
        <dbReference type="EMBL" id="SDR29553.1"/>
    </source>
</evidence>
<feature type="domain" description="DUF218" evidence="1">
    <location>
        <begin position="45"/>
        <end position="150"/>
    </location>
</feature>
<dbReference type="InterPro" id="IPR003848">
    <property type="entry name" value="DUF218"/>
</dbReference>
<name>A0A1H1HVW0_9ACTN</name>
<dbReference type="Pfam" id="PF02698">
    <property type="entry name" value="DUF218"/>
    <property type="match status" value="1"/>
</dbReference>
<dbReference type="STRING" id="47312.SAMN04489765_4650"/>
<evidence type="ECO:0000313" key="3">
    <source>
        <dbReference type="Proteomes" id="UP000183053"/>
    </source>
</evidence>
<keyword evidence="3" id="KW-1185">Reference proteome</keyword>
<dbReference type="EMBL" id="FNLF01000002">
    <property type="protein sequence ID" value="SDR29553.1"/>
    <property type="molecule type" value="Genomic_DNA"/>
</dbReference>
<dbReference type="CDD" id="cd06259">
    <property type="entry name" value="YdcF-like"/>
    <property type="match status" value="1"/>
</dbReference>
<protein>
    <submittedName>
        <fullName evidence="2">DUF218 domain-containing protein</fullName>
    </submittedName>
</protein>
<dbReference type="Proteomes" id="UP000183053">
    <property type="component" value="Unassembled WGS sequence"/>
</dbReference>
<gene>
    <name evidence="2" type="ORF">SAMN04489765_4650</name>
</gene>
<reference evidence="3" key="1">
    <citation type="submission" date="2016-10" db="EMBL/GenBank/DDBJ databases">
        <authorList>
            <person name="Varghese N."/>
            <person name="Submissions S."/>
        </authorList>
    </citation>
    <scope>NUCLEOTIDE SEQUENCE [LARGE SCALE GENOMIC DNA]</scope>
    <source>
        <strain evidence="3">DSM 44142</strain>
    </source>
</reference>
<proteinExistence type="predicted"/>